<reference evidence="11 12" key="3">
    <citation type="journal article" date="2019" name="Nat. Med.">
        <title>A library of human gut bacterial isolates paired with longitudinal multiomics data enables mechanistic microbiome research.</title>
        <authorList>
            <person name="Poyet M."/>
            <person name="Groussin M."/>
            <person name="Gibbons S.M."/>
            <person name="Avila-Pacheco J."/>
            <person name="Jiang X."/>
            <person name="Kearney S.M."/>
            <person name="Perrotta A.R."/>
            <person name="Berdy B."/>
            <person name="Zhao S."/>
            <person name="Lieberman T.D."/>
            <person name="Swanson P.K."/>
            <person name="Smith M."/>
            <person name="Roesemann S."/>
            <person name="Alexander J.E."/>
            <person name="Rich S.A."/>
            <person name="Livny J."/>
            <person name="Vlamakis H."/>
            <person name="Clish C."/>
            <person name="Bullock K."/>
            <person name="Deik A."/>
            <person name="Scott J."/>
            <person name="Pierce K.A."/>
            <person name="Xavier R.J."/>
            <person name="Alm E.J."/>
        </authorList>
    </citation>
    <scope>NUCLEOTIDE SEQUENCE [LARGE SCALE GENOMIC DNA]</scope>
    <source>
        <strain evidence="6 12">BIOML-A10</strain>
        <strain evidence="5 11">BIOML-A11</strain>
    </source>
</reference>
<name>A0A173SPQ2_PARDI</name>
<dbReference type="Proteomes" id="UP000450599">
    <property type="component" value="Unassembled WGS sequence"/>
</dbReference>
<dbReference type="EMBL" id="CYXP01000002">
    <property type="protein sequence ID" value="CUM92343.1"/>
    <property type="molecule type" value="Genomic_DNA"/>
</dbReference>
<feature type="signal peptide" evidence="1">
    <location>
        <begin position="1"/>
        <end position="17"/>
    </location>
</feature>
<evidence type="ECO:0000313" key="4">
    <source>
        <dbReference type="EMBL" id="CUQ41567.1"/>
    </source>
</evidence>
<keyword evidence="1" id="KW-0732">Signal</keyword>
<reference evidence="8 9" key="1">
    <citation type="submission" date="2015-09" db="EMBL/GenBank/DDBJ databases">
        <authorList>
            <consortium name="Pathogen Informatics"/>
        </authorList>
    </citation>
    <scope>NUCLEOTIDE SEQUENCE [LARGE SCALE GENOMIC DNA]</scope>
    <source>
        <strain evidence="3 9">2789STDY5608872</strain>
        <strain evidence="4 8">2789STDY5834948</strain>
    </source>
</reference>
<evidence type="ECO:0000259" key="2">
    <source>
        <dbReference type="Pfam" id="PF14730"/>
    </source>
</evidence>
<dbReference type="EMBL" id="WKMX01000012">
    <property type="protein sequence ID" value="MRZ07333.1"/>
    <property type="molecule type" value="Genomic_DNA"/>
</dbReference>
<dbReference type="EMBL" id="WKMW01000007">
    <property type="protein sequence ID" value="MRY84286.1"/>
    <property type="molecule type" value="Genomic_DNA"/>
</dbReference>
<dbReference type="Gene3D" id="3.30.530.80">
    <property type="match status" value="1"/>
</dbReference>
<dbReference type="EMBL" id="CZBM01000011">
    <property type="protein sequence ID" value="CUQ41567.1"/>
    <property type="molecule type" value="Genomic_DNA"/>
</dbReference>
<feature type="chain" id="PRO_5014250291" evidence="1">
    <location>
        <begin position="18"/>
        <end position="324"/>
    </location>
</feature>
<dbReference type="Proteomes" id="UP000095332">
    <property type="component" value="Unassembled WGS sequence"/>
</dbReference>
<evidence type="ECO:0000313" key="10">
    <source>
        <dbReference type="Proteomes" id="UP000284660"/>
    </source>
</evidence>
<evidence type="ECO:0000313" key="5">
    <source>
        <dbReference type="EMBL" id="MRY84286.1"/>
    </source>
</evidence>
<evidence type="ECO:0000256" key="1">
    <source>
        <dbReference type="SAM" id="SignalP"/>
    </source>
</evidence>
<dbReference type="CDD" id="cd12190">
    <property type="entry name" value="Bacova_04320_like"/>
    <property type="match status" value="1"/>
</dbReference>
<dbReference type="InterPro" id="IPR027823">
    <property type="entry name" value="DUF4468"/>
</dbReference>
<accession>A0A173SPQ2</accession>
<evidence type="ECO:0000313" key="8">
    <source>
        <dbReference type="Proteomes" id="UP000095332"/>
    </source>
</evidence>
<dbReference type="AlphaFoldDB" id="A0A173SPQ2"/>
<dbReference type="Proteomes" id="UP000471216">
    <property type="component" value="Unassembled WGS sequence"/>
</dbReference>
<reference evidence="7 10" key="2">
    <citation type="submission" date="2018-08" db="EMBL/GenBank/DDBJ databases">
        <title>A genome reference for cultivated species of the human gut microbiota.</title>
        <authorList>
            <person name="Zou Y."/>
            <person name="Xue W."/>
            <person name="Luo G."/>
        </authorList>
    </citation>
    <scope>NUCLEOTIDE SEQUENCE [LARGE SCALE GENOMIC DNA]</scope>
    <source>
        <strain evidence="7 10">AM30-4</strain>
    </source>
</reference>
<proteinExistence type="predicted"/>
<dbReference type="Pfam" id="PF14730">
    <property type="entry name" value="DUF4468"/>
    <property type="match status" value="1"/>
</dbReference>
<evidence type="ECO:0000313" key="12">
    <source>
        <dbReference type="Proteomes" id="UP000471216"/>
    </source>
</evidence>
<evidence type="ECO:0000313" key="3">
    <source>
        <dbReference type="EMBL" id="CUM92343.1"/>
    </source>
</evidence>
<protein>
    <submittedName>
        <fullName evidence="5">DUF4468 domain-containing protein</fullName>
    </submittedName>
</protein>
<evidence type="ECO:0000313" key="6">
    <source>
        <dbReference type="EMBL" id="MRZ07333.1"/>
    </source>
</evidence>
<sequence>MKQLLFALLFIPALLFAQEDQHYLAGAVPVADGKVVFTREINAPSLSKAQIYQQLLKWGQENFNTKESRVAYQNEAKGEIAIIGEEYIVFSSTALSLDRAMMKYRIIIECKEHACTLQLAGIRYEYNVSYQNEPEKYLAEEWITDEYALNKSKTKLNRISGKFRKATIDFADKTFDSAANTLGAQLLTTAPVEPVSAPQRETRPVAPMEGFVAFQADKVPSTILQMLPDNALQIKAVKGNTTDANVEWKGIGNMFGKTISTISISKDSPAYKAIGNNDVYRLSFSKPGTSADAPWIIIECRKQGETSEGQQTMLIGEITNVWIK</sequence>
<organism evidence="3 9">
    <name type="scientific">Parabacteroides distasonis</name>
    <dbReference type="NCBI Taxonomy" id="823"/>
    <lineage>
        <taxon>Bacteria</taxon>
        <taxon>Pseudomonadati</taxon>
        <taxon>Bacteroidota</taxon>
        <taxon>Bacteroidia</taxon>
        <taxon>Bacteroidales</taxon>
        <taxon>Tannerellaceae</taxon>
        <taxon>Parabacteroides</taxon>
    </lineage>
</organism>
<dbReference type="Proteomes" id="UP000284660">
    <property type="component" value="Unassembled WGS sequence"/>
</dbReference>
<evidence type="ECO:0000313" key="11">
    <source>
        <dbReference type="Proteomes" id="UP000450599"/>
    </source>
</evidence>
<feature type="domain" description="DUF4468" evidence="2">
    <location>
        <begin position="37"/>
        <end position="124"/>
    </location>
</feature>
<dbReference type="EMBL" id="QSJN01000004">
    <property type="protein sequence ID" value="RHD75566.1"/>
    <property type="molecule type" value="Genomic_DNA"/>
</dbReference>
<dbReference type="Proteomes" id="UP000095591">
    <property type="component" value="Unassembled WGS sequence"/>
</dbReference>
<dbReference type="RefSeq" id="WP_008779260.1">
    <property type="nucleotide sequence ID" value="NZ_CAJSZN010000010.1"/>
</dbReference>
<evidence type="ECO:0000313" key="9">
    <source>
        <dbReference type="Proteomes" id="UP000095591"/>
    </source>
</evidence>
<evidence type="ECO:0000313" key="7">
    <source>
        <dbReference type="EMBL" id="RHD75566.1"/>
    </source>
</evidence>
<gene>
    <name evidence="7" type="ORF">DW782_07785</name>
    <name evidence="3" type="ORF">ERS852429_01122</name>
    <name evidence="4" type="ORF">ERS852560_02754</name>
    <name evidence="6" type="ORF">GKD54_14175</name>
    <name evidence="5" type="ORF">GKD58_08475</name>
</gene>